<dbReference type="EMBL" id="CP000498">
    <property type="protein sequence ID" value="ABN66401.2"/>
    <property type="molecule type" value="Genomic_DNA"/>
</dbReference>
<accession>A3LTG4</accession>
<dbReference type="RefSeq" id="XP_001384430.2">
    <property type="nucleotide sequence ID" value="XM_001384393.1"/>
</dbReference>
<dbReference type="eggNOG" id="ENOG502RYTT">
    <property type="taxonomic scope" value="Eukaryota"/>
</dbReference>
<feature type="non-terminal residue" evidence="6">
    <location>
        <position position="1"/>
    </location>
</feature>
<gene>
    <name evidence="6" type="ORF">PICST_58581</name>
</gene>
<feature type="region of interest" description="Disordered" evidence="4">
    <location>
        <begin position="45"/>
        <end position="77"/>
    </location>
</feature>
<dbReference type="InterPro" id="IPR051127">
    <property type="entry name" value="Fungal_SecMet_Regulators"/>
</dbReference>
<feature type="domain" description="Xylanolytic transcriptional activator regulatory" evidence="5">
    <location>
        <begin position="310"/>
        <end position="384"/>
    </location>
</feature>
<keyword evidence="7" id="KW-1185">Reference proteome</keyword>
<dbReference type="Pfam" id="PF04082">
    <property type="entry name" value="Fungal_trans"/>
    <property type="match status" value="1"/>
</dbReference>
<evidence type="ECO:0000256" key="2">
    <source>
        <dbReference type="ARBA" id="ARBA00023163"/>
    </source>
</evidence>
<reference evidence="6 7" key="1">
    <citation type="journal article" date="2007" name="Nat. Biotechnol.">
        <title>Genome sequence of the lignocellulose-bioconverting and xylose-fermenting yeast Pichia stipitis.</title>
        <authorList>
            <person name="Jeffries T.W."/>
            <person name="Grigoriev I.V."/>
            <person name="Grimwood J."/>
            <person name="Laplaza J.M."/>
            <person name="Aerts A."/>
            <person name="Salamov A."/>
            <person name="Schmutz J."/>
            <person name="Lindquist E."/>
            <person name="Dehal P."/>
            <person name="Shapiro H."/>
            <person name="Jin Y.S."/>
            <person name="Passoth V."/>
            <person name="Richardson P.M."/>
        </authorList>
    </citation>
    <scope>NUCLEOTIDE SEQUENCE [LARGE SCALE GENOMIC DNA]</scope>
    <source>
        <strain evidence="7">ATCC 58785 / CBS 6054 / NBRC 10063 / NRRL Y-11545</strain>
    </source>
</reference>
<dbReference type="AlphaFoldDB" id="A3LTG4"/>
<keyword evidence="3" id="KW-0539">Nucleus</keyword>
<evidence type="ECO:0000313" key="7">
    <source>
        <dbReference type="Proteomes" id="UP000002258"/>
    </source>
</evidence>
<dbReference type="PANTHER" id="PTHR47424:SF6">
    <property type="entry name" value="PROLINE UTILIZATION TRANS-ACTIVATOR"/>
    <property type="match status" value="1"/>
</dbReference>
<dbReference type="InterPro" id="IPR007219">
    <property type="entry name" value="XnlR_reg_dom"/>
</dbReference>
<keyword evidence="1" id="KW-0805">Transcription regulation</keyword>
<dbReference type="STRING" id="322104.A3LTG4"/>
<evidence type="ECO:0000313" key="6">
    <source>
        <dbReference type="EMBL" id="ABN66401.2"/>
    </source>
</evidence>
<dbReference type="Proteomes" id="UP000002258">
    <property type="component" value="Chromosome 4"/>
</dbReference>
<dbReference type="GO" id="GO:0006351">
    <property type="term" value="P:DNA-templated transcription"/>
    <property type="evidence" value="ECO:0007669"/>
    <property type="project" value="InterPro"/>
</dbReference>
<dbReference type="OrthoDB" id="3364175at2759"/>
<protein>
    <submittedName>
        <fullName evidence="6">Zinc finger transcription factor</fullName>
    </submittedName>
</protein>
<evidence type="ECO:0000259" key="5">
    <source>
        <dbReference type="SMART" id="SM00906"/>
    </source>
</evidence>
<keyword evidence="2" id="KW-0804">Transcription</keyword>
<dbReference type="PANTHER" id="PTHR47424">
    <property type="entry name" value="REGULATORY PROTEIN GAL4"/>
    <property type="match status" value="1"/>
</dbReference>
<dbReference type="CDD" id="cd12148">
    <property type="entry name" value="fungal_TF_MHR"/>
    <property type="match status" value="1"/>
</dbReference>
<dbReference type="SMART" id="SM00906">
    <property type="entry name" value="Fungal_trans"/>
    <property type="match status" value="1"/>
</dbReference>
<evidence type="ECO:0000256" key="4">
    <source>
        <dbReference type="SAM" id="MobiDB-lite"/>
    </source>
</evidence>
<organism evidence="6 7">
    <name type="scientific">Scheffersomyces stipitis (strain ATCC 58785 / CBS 6054 / NBRC 10063 / NRRL Y-11545)</name>
    <name type="common">Yeast</name>
    <name type="synonym">Pichia stipitis</name>
    <dbReference type="NCBI Taxonomy" id="322104"/>
    <lineage>
        <taxon>Eukaryota</taxon>
        <taxon>Fungi</taxon>
        <taxon>Dikarya</taxon>
        <taxon>Ascomycota</taxon>
        <taxon>Saccharomycotina</taxon>
        <taxon>Pichiomycetes</taxon>
        <taxon>Debaryomycetaceae</taxon>
        <taxon>Scheffersomyces</taxon>
    </lineage>
</organism>
<dbReference type="KEGG" id="pic:PICST_58581"/>
<dbReference type="GO" id="GO:0003677">
    <property type="term" value="F:DNA binding"/>
    <property type="evidence" value="ECO:0007669"/>
    <property type="project" value="InterPro"/>
</dbReference>
<sequence>YQCNGQLPCQFCKKRTLECSYLKVDGRSLRGRSMKALRAGSSAAELVPTSSSSSTSESTFSYSNSNSGESDCSLPSADSKTAMAPTLSLSGLCSNLESTLASTFQPEMNLRLYEVSEGVPKPEEKHLRLLLSTGGDLRFYGEVAPFSFLNECRALFAETLGISKFTIVPLEEFVVTERKFSHQFTRLPLPSRESCNTVIEVFKENINDTFYVFDMDHFEKMVVDPIYDEDIPRRENSYCLFNLVLAIGALYIEFSNDMDSKKLGISKSSEYFDCAQNIMRNVCYDEKLWIAEAHYLQHFYYSSNSQRSSSWLHLGNTIRIAQALGLHRKHVNERCGDVSISAHRRRLWKSIFICDRIASFNLGRPLTISDYDWDDSESLTEKEFLSKEESIRRDCQTALCGISKINGNIVQNIYRSGSIDVKRAKLLALESRLWSNSLDDDLKITPEFEALLQDPTHPNNYNIVLVHLSQFYGLMTLGRPFLIYAVSRKLNPSAFRSCDFNDDASLLNFSKISIKVALLVIKLLKSFHEHNKKRKEVFSSTSVCFNAALILGLSLLYQKASQASDANYVAVLTSSIGDARDILLDSARFDSVAKCWAQNIELLQEAL</sequence>
<feature type="compositionally biased region" description="Low complexity" evidence="4">
    <location>
        <begin position="45"/>
        <end position="73"/>
    </location>
</feature>
<proteinExistence type="predicted"/>
<dbReference type="OMA" id="RNPFVLY"/>
<name>A3LTG4_PICST</name>
<dbReference type="GO" id="GO:0008270">
    <property type="term" value="F:zinc ion binding"/>
    <property type="evidence" value="ECO:0007669"/>
    <property type="project" value="InterPro"/>
</dbReference>
<evidence type="ECO:0000256" key="3">
    <source>
        <dbReference type="ARBA" id="ARBA00023242"/>
    </source>
</evidence>
<dbReference type="InParanoid" id="A3LTG4"/>
<evidence type="ECO:0000256" key="1">
    <source>
        <dbReference type="ARBA" id="ARBA00023015"/>
    </source>
</evidence>
<feature type="non-terminal residue" evidence="6">
    <location>
        <position position="607"/>
    </location>
</feature>
<dbReference type="HOGENOM" id="CLU_007695_1_0_1"/>
<dbReference type="GeneID" id="4838746"/>